<reference evidence="13" key="1">
    <citation type="submission" date="2020-10" db="EMBL/GenBank/DDBJ databases">
        <title>The Whole-Genome Sequence of Metschnikowia persimmonesis, a Novel Endophytic Yeast Species Isolated from Medicinal Plant Diospyros kaki Thumb.</title>
        <authorList>
            <person name="Rahmat E."/>
            <person name="Kang Y."/>
        </authorList>
    </citation>
    <scope>NUCLEOTIDE SEQUENCE</scope>
    <source>
        <strain evidence="13">KIOM G15050</strain>
    </source>
</reference>
<dbReference type="GO" id="GO:0045003">
    <property type="term" value="P:double-strand break repair via synthesis-dependent strand annealing"/>
    <property type="evidence" value="ECO:0007669"/>
    <property type="project" value="TreeGrafter"/>
</dbReference>
<evidence type="ECO:0000256" key="4">
    <source>
        <dbReference type="ARBA" id="ARBA00022801"/>
    </source>
</evidence>
<dbReference type="InterPro" id="IPR006935">
    <property type="entry name" value="Helicase/UvrB_N"/>
</dbReference>
<feature type="domain" description="Helicase ATP-binding" evidence="11">
    <location>
        <begin position="68"/>
        <end position="235"/>
    </location>
</feature>
<comment type="function">
    <text evidence="9">ATP-dependent DNA helicase involved in DNA damage repair by homologous recombination and in genome maintenance. Capable of unwinding D-loops. Plays a role in limiting crossover recombinants during mitotic DNA double-strand break (DSB) repair. Component of a FANCM-MHF complex which promotes gene conversion at blocked replication forks, probably by reversal of the stalled fork.</text>
</comment>
<feature type="compositionally biased region" description="Polar residues" evidence="10">
    <location>
        <begin position="483"/>
        <end position="494"/>
    </location>
</feature>
<evidence type="ECO:0000256" key="3">
    <source>
        <dbReference type="ARBA" id="ARBA00022741"/>
    </source>
</evidence>
<dbReference type="Proteomes" id="UP000649328">
    <property type="component" value="Unassembled WGS sequence"/>
</dbReference>
<dbReference type="PANTHER" id="PTHR14025">
    <property type="entry name" value="FANCONI ANEMIA GROUP M FANCM FAMILY MEMBER"/>
    <property type="match status" value="1"/>
</dbReference>
<dbReference type="AlphaFoldDB" id="A0A8H7GKS7"/>
<dbReference type="GO" id="GO:0005634">
    <property type="term" value="C:nucleus"/>
    <property type="evidence" value="ECO:0007669"/>
    <property type="project" value="UniProtKB-SubCell"/>
</dbReference>
<comment type="catalytic activity">
    <reaction evidence="8 9">
        <text>ATP + H2O = ADP + phosphate + H(+)</text>
        <dbReference type="Rhea" id="RHEA:13065"/>
        <dbReference type="ChEBI" id="CHEBI:15377"/>
        <dbReference type="ChEBI" id="CHEBI:15378"/>
        <dbReference type="ChEBI" id="CHEBI:30616"/>
        <dbReference type="ChEBI" id="CHEBI:43474"/>
        <dbReference type="ChEBI" id="CHEBI:456216"/>
        <dbReference type="EC" id="3.6.4.12"/>
    </reaction>
</comment>
<evidence type="ECO:0000256" key="2">
    <source>
        <dbReference type="ARBA" id="ARBA00009889"/>
    </source>
</evidence>
<dbReference type="EMBL" id="JACBPP010000009">
    <property type="protein sequence ID" value="KAF7999244.1"/>
    <property type="molecule type" value="Genomic_DNA"/>
</dbReference>
<dbReference type="Pfam" id="PF04851">
    <property type="entry name" value="ResIII"/>
    <property type="match status" value="1"/>
</dbReference>
<feature type="region of interest" description="Disordered" evidence="10">
    <location>
        <begin position="465"/>
        <end position="494"/>
    </location>
</feature>
<comment type="subunit">
    <text evidence="9">Interacts with the MHF histone-fold complex to form the FANCM-MHF complex.</text>
</comment>
<feature type="domain" description="Helicase C-terminal" evidence="12">
    <location>
        <begin position="410"/>
        <end position="600"/>
    </location>
</feature>
<evidence type="ECO:0000313" key="14">
    <source>
        <dbReference type="Proteomes" id="UP000649328"/>
    </source>
</evidence>
<dbReference type="InterPro" id="IPR027417">
    <property type="entry name" value="P-loop_NTPase"/>
</dbReference>
<dbReference type="GO" id="GO:0016787">
    <property type="term" value="F:hydrolase activity"/>
    <property type="evidence" value="ECO:0007669"/>
    <property type="project" value="UniProtKB-KW"/>
</dbReference>
<dbReference type="SMART" id="SM00490">
    <property type="entry name" value="HELICc"/>
    <property type="match status" value="1"/>
</dbReference>
<comment type="subcellular location">
    <subcellularLocation>
        <location evidence="1 9">Nucleus</location>
    </subcellularLocation>
</comment>
<gene>
    <name evidence="13" type="ORF">HF325_005920</name>
</gene>
<keyword evidence="7" id="KW-0539">Nucleus</keyword>
<dbReference type="Gene3D" id="3.40.50.300">
    <property type="entry name" value="P-loop containing nucleotide triphosphate hydrolases"/>
    <property type="match status" value="2"/>
</dbReference>
<dbReference type="SMART" id="SM00487">
    <property type="entry name" value="DEXDc"/>
    <property type="match status" value="1"/>
</dbReference>
<dbReference type="Pfam" id="PF00271">
    <property type="entry name" value="Helicase_C"/>
    <property type="match status" value="1"/>
</dbReference>
<dbReference type="GO" id="GO:0000400">
    <property type="term" value="F:four-way junction DNA binding"/>
    <property type="evidence" value="ECO:0007669"/>
    <property type="project" value="TreeGrafter"/>
</dbReference>
<dbReference type="CDD" id="cd12091">
    <property type="entry name" value="FANCM_ID"/>
    <property type="match status" value="1"/>
</dbReference>
<name>A0A8H7GKS7_9ASCO</name>
<evidence type="ECO:0000259" key="11">
    <source>
        <dbReference type="PROSITE" id="PS51192"/>
    </source>
</evidence>
<sequence>MSMDDEEHTTDELDDELDPLVLILGCGKKCSAPKKQSTALTHHRTAPSELSTYIYPTNLQVRDYQYNIVQRAFFHNTLVVLPTGLGKTFIASTVILNYFRWFPDLKIVFMAPTKPLVAQQIKACCGITGLPPLEMAILLDLNRRNRASIWDEKKVFFTTPQVVENDLKLGTVSPKLIVLLVIDEAHRAKGNYAYNNVVKFLDRFNPSYRILAMTATPASTVEGVQEIIDNLHISRAEVRTERSIDIFHYLKQKKIERFHAGLSEDIQFAIECISNAIAPLLREANEKHLYEVRDPAKINAFTAMDALRRLVANKNIHEGQKWAGHSILQILGVAGQCFRRLNIYGIRSFYSYFKEKYTEATAKAAKLKKPTKAASFYQHPDIEKVMQFCELKVRDPNYLGHEKLDIVVSEVKLFFSTTQNTDSRVIIFSEFRQAALDIVRALEHLDSDLKPHIFIGQAKDTKSEEAKLMGTKKKGKKDLADTDQTSSEMAQLTGMSQKLQKETIKKFKAGDYNILVATSIGEEGLDIGEVDLIVCHDSTSSPIKNIQRMGRTGRNRDGKILLLFSSNEEQKFDKAMGGYEYIQQHIMNGNLIDLHDQNRIIPDLFNPSAEKRFIQIPQENNAIKEEADDDEIIKLATKYMTGTNSKAPAKSTRKKNQPKIQKKFFMPDNVETGFQPVSSMLKGSQEDTAEPVIKKAKTADTSEPDILDSFLDSDVEDMIPKESKPPLEVDLTILGGESDDCQDDSDKKASGGHALAAPIIKTNSLPEKATTPNKVLRQPQLENILSLRTSSRTSSPLLGVRKRPVNVIDQLKAQQVKSQSEYSQIYSPGIIEVINEDDDDDFSDDDEILALARRTQSNEWHSQASNSIQTVNESKSQQPYVEEAFEDMSVQNVSRLPDLSYSNSQHQYFPANPDQDQIIDEDRVSSDSDPLFVIEPDSGILTSEEWDELHMNYYVPVDAYELEKLCIPQIRSKGSVADFSGLRSKRLLHILESMESMSEETAASVVEKYEHAAKKTSSATKGHHRIRLIHPRLTSTVIE</sequence>
<dbReference type="EC" id="3.6.4.12" evidence="9"/>
<dbReference type="PANTHER" id="PTHR14025:SF20">
    <property type="entry name" value="FANCONI ANEMIA GROUP M PROTEIN"/>
    <property type="match status" value="1"/>
</dbReference>
<dbReference type="InterPro" id="IPR014001">
    <property type="entry name" value="Helicase_ATP-bd"/>
</dbReference>
<dbReference type="InterPro" id="IPR001650">
    <property type="entry name" value="Helicase_C-like"/>
</dbReference>
<evidence type="ECO:0000256" key="5">
    <source>
        <dbReference type="ARBA" id="ARBA00022806"/>
    </source>
</evidence>
<dbReference type="GO" id="GO:0043138">
    <property type="term" value="F:3'-5' DNA helicase activity"/>
    <property type="evidence" value="ECO:0007669"/>
    <property type="project" value="InterPro"/>
</dbReference>
<keyword evidence="5" id="KW-0347">Helicase</keyword>
<dbReference type="GO" id="GO:0009378">
    <property type="term" value="F:four-way junction helicase activity"/>
    <property type="evidence" value="ECO:0007669"/>
    <property type="project" value="TreeGrafter"/>
</dbReference>
<dbReference type="GO" id="GO:0036297">
    <property type="term" value="P:interstrand cross-link repair"/>
    <property type="evidence" value="ECO:0007669"/>
    <property type="project" value="TreeGrafter"/>
</dbReference>
<keyword evidence="6" id="KW-0067">ATP-binding</keyword>
<dbReference type="FunFam" id="3.40.50.300:FF:000861">
    <property type="entry name" value="Fanconi anemia, complementation group M"/>
    <property type="match status" value="1"/>
</dbReference>
<evidence type="ECO:0000256" key="6">
    <source>
        <dbReference type="ARBA" id="ARBA00022840"/>
    </source>
</evidence>
<dbReference type="SUPFAM" id="SSF52540">
    <property type="entry name" value="P-loop containing nucleoside triphosphate hydrolases"/>
    <property type="match status" value="1"/>
</dbReference>
<accession>A0A8H7GKS7</accession>
<dbReference type="GO" id="GO:0005524">
    <property type="term" value="F:ATP binding"/>
    <property type="evidence" value="ECO:0007669"/>
    <property type="project" value="UniProtKB-UniRule"/>
</dbReference>
<evidence type="ECO:0000256" key="10">
    <source>
        <dbReference type="SAM" id="MobiDB-lite"/>
    </source>
</evidence>
<evidence type="ECO:0000256" key="9">
    <source>
        <dbReference type="RuleBase" id="RU367027"/>
    </source>
</evidence>
<evidence type="ECO:0000256" key="7">
    <source>
        <dbReference type="ARBA" id="ARBA00023242"/>
    </source>
</evidence>
<dbReference type="InterPro" id="IPR044749">
    <property type="entry name" value="FANCM_DEXDc"/>
</dbReference>
<evidence type="ECO:0000256" key="1">
    <source>
        <dbReference type="ARBA" id="ARBA00004123"/>
    </source>
</evidence>
<dbReference type="InterPro" id="IPR039686">
    <property type="entry name" value="FANCM/Mph1-like_ID"/>
</dbReference>
<organism evidence="13 14">
    <name type="scientific">Metschnikowia pulcherrima</name>
    <dbReference type="NCBI Taxonomy" id="27326"/>
    <lineage>
        <taxon>Eukaryota</taxon>
        <taxon>Fungi</taxon>
        <taxon>Dikarya</taxon>
        <taxon>Ascomycota</taxon>
        <taxon>Saccharomycotina</taxon>
        <taxon>Pichiomycetes</taxon>
        <taxon>Metschnikowiaceae</taxon>
        <taxon>Metschnikowia</taxon>
    </lineage>
</organism>
<evidence type="ECO:0000259" key="12">
    <source>
        <dbReference type="PROSITE" id="PS51194"/>
    </source>
</evidence>
<dbReference type="OrthoDB" id="164902at2759"/>
<evidence type="ECO:0000313" key="13">
    <source>
        <dbReference type="EMBL" id="KAF7999244.1"/>
    </source>
</evidence>
<protein>
    <recommendedName>
        <fullName evidence="9">ATP-dependent DNA helicase</fullName>
        <ecNumber evidence="9">3.6.4.12</ecNumber>
    </recommendedName>
</protein>
<keyword evidence="14" id="KW-1185">Reference proteome</keyword>
<comment type="caution">
    <text evidence="13">The sequence shown here is derived from an EMBL/GenBank/DDBJ whole genome shotgun (WGS) entry which is preliminary data.</text>
</comment>
<comment type="similarity">
    <text evidence="2 9">Belongs to the DEAD box helicase family. DEAH subfamily. FANCM sub-subfamily.</text>
</comment>
<dbReference type="PROSITE" id="PS51194">
    <property type="entry name" value="HELICASE_CTER"/>
    <property type="match status" value="1"/>
</dbReference>
<evidence type="ECO:0000256" key="8">
    <source>
        <dbReference type="ARBA" id="ARBA00047995"/>
    </source>
</evidence>
<keyword evidence="3" id="KW-0547">Nucleotide-binding</keyword>
<dbReference type="CDD" id="cd18033">
    <property type="entry name" value="DEXDc_FANCM"/>
    <property type="match status" value="1"/>
</dbReference>
<proteinExistence type="inferred from homology"/>
<keyword evidence="4" id="KW-0378">Hydrolase</keyword>
<dbReference type="PROSITE" id="PS51192">
    <property type="entry name" value="HELICASE_ATP_BIND_1"/>
    <property type="match status" value="1"/>
</dbReference>